<sequence length="258" mass="28201">MLRKLLATAALLAPVSAAAAQTGDLVQFIACPVYRDADSGKKSGCWLVDDPATGLRYDVSLSPHKPDWNFAVMVEGRVSGASPEACGGAVLDAVRTSRLYDTPCTRHMLPAEGYKGRRFVLPKRNISPTSMVQPAPEGPFAERVFPIYFEWGNDFLIYQYGDYLLEQAYHWIAAAHPAKLVVTGYAATQPQPVSGRNMAEPAELAEQRAQTIAQSLRRLLPGMPVEARVDTSGNPTNDRDADNLPAQSARRVEIRALF</sequence>
<organism evidence="3 4">
    <name type="scientific">Novosphingobium umbonatum</name>
    <dbReference type="NCBI Taxonomy" id="1908524"/>
    <lineage>
        <taxon>Bacteria</taxon>
        <taxon>Pseudomonadati</taxon>
        <taxon>Pseudomonadota</taxon>
        <taxon>Alphaproteobacteria</taxon>
        <taxon>Sphingomonadales</taxon>
        <taxon>Sphingomonadaceae</taxon>
        <taxon>Novosphingobium</taxon>
    </lineage>
</organism>
<dbReference type="AlphaFoldDB" id="A0A3S2USK0"/>
<dbReference type="Gene3D" id="3.30.1330.60">
    <property type="entry name" value="OmpA-like domain"/>
    <property type="match status" value="1"/>
</dbReference>
<feature type="chain" id="PRO_5018611291" description="OmpA family protein" evidence="2">
    <location>
        <begin position="20"/>
        <end position="258"/>
    </location>
</feature>
<keyword evidence="4" id="KW-1185">Reference proteome</keyword>
<dbReference type="OrthoDB" id="9816402at2"/>
<protein>
    <recommendedName>
        <fullName evidence="5">OmpA family protein</fullName>
    </recommendedName>
</protein>
<dbReference type="SUPFAM" id="SSF103088">
    <property type="entry name" value="OmpA-like"/>
    <property type="match status" value="1"/>
</dbReference>
<dbReference type="Proteomes" id="UP000282837">
    <property type="component" value="Unassembled WGS sequence"/>
</dbReference>
<feature type="region of interest" description="Disordered" evidence="1">
    <location>
        <begin position="224"/>
        <end position="246"/>
    </location>
</feature>
<accession>A0A3S2USK0</accession>
<evidence type="ECO:0000313" key="4">
    <source>
        <dbReference type="Proteomes" id="UP000282837"/>
    </source>
</evidence>
<reference evidence="3 4" key="1">
    <citation type="submission" date="2019-01" db="EMBL/GenBank/DDBJ databases">
        <authorList>
            <person name="Chen W.-M."/>
        </authorList>
    </citation>
    <scope>NUCLEOTIDE SEQUENCE [LARGE SCALE GENOMIC DNA]</scope>
    <source>
        <strain evidence="3 4">FSY-9</strain>
    </source>
</reference>
<feature type="signal peptide" evidence="2">
    <location>
        <begin position="1"/>
        <end position="19"/>
    </location>
</feature>
<name>A0A3S2USK0_9SPHN</name>
<dbReference type="EMBL" id="SACO01000004">
    <property type="protein sequence ID" value="RVU05876.1"/>
    <property type="molecule type" value="Genomic_DNA"/>
</dbReference>
<dbReference type="InterPro" id="IPR036737">
    <property type="entry name" value="OmpA-like_sf"/>
</dbReference>
<evidence type="ECO:0000256" key="2">
    <source>
        <dbReference type="SAM" id="SignalP"/>
    </source>
</evidence>
<gene>
    <name evidence="3" type="ORF">EOE18_07850</name>
</gene>
<keyword evidence="2" id="KW-0732">Signal</keyword>
<dbReference type="RefSeq" id="WP_127707945.1">
    <property type="nucleotide sequence ID" value="NZ_SACO01000004.1"/>
</dbReference>
<evidence type="ECO:0008006" key="5">
    <source>
        <dbReference type="Google" id="ProtNLM"/>
    </source>
</evidence>
<comment type="caution">
    <text evidence="3">The sequence shown here is derived from an EMBL/GenBank/DDBJ whole genome shotgun (WGS) entry which is preliminary data.</text>
</comment>
<proteinExistence type="predicted"/>
<evidence type="ECO:0000256" key="1">
    <source>
        <dbReference type="SAM" id="MobiDB-lite"/>
    </source>
</evidence>
<evidence type="ECO:0000313" key="3">
    <source>
        <dbReference type="EMBL" id="RVU05876.1"/>
    </source>
</evidence>